<dbReference type="AlphaFoldDB" id="A0A0G4PGC3"/>
<proteinExistence type="predicted"/>
<accession>A0A0G4PGC3</accession>
<evidence type="ECO:0000313" key="2">
    <source>
        <dbReference type="Proteomes" id="UP000053732"/>
    </source>
</evidence>
<dbReference type="EMBL" id="HG793147">
    <property type="protein sequence ID" value="CRL25366.1"/>
    <property type="molecule type" value="Genomic_DNA"/>
</dbReference>
<protein>
    <submittedName>
        <fullName evidence="1">Str. FM013</fullName>
    </submittedName>
</protein>
<gene>
    <name evidence="1" type="ORF">PCAMFM013_S014g000262</name>
</gene>
<organism evidence="1 2">
    <name type="scientific">Penicillium camemberti (strain FM 013)</name>
    <dbReference type="NCBI Taxonomy" id="1429867"/>
    <lineage>
        <taxon>Eukaryota</taxon>
        <taxon>Fungi</taxon>
        <taxon>Dikarya</taxon>
        <taxon>Ascomycota</taxon>
        <taxon>Pezizomycotina</taxon>
        <taxon>Eurotiomycetes</taxon>
        <taxon>Eurotiomycetidae</taxon>
        <taxon>Eurotiales</taxon>
        <taxon>Aspergillaceae</taxon>
        <taxon>Penicillium</taxon>
    </lineage>
</organism>
<name>A0A0G4PGC3_PENC3</name>
<evidence type="ECO:0000313" key="1">
    <source>
        <dbReference type="EMBL" id="CRL25366.1"/>
    </source>
</evidence>
<sequence length="110" mass="12032">MPAGSFAEVKISISIGRYGPSITKIQQLGTQRQENESMDRGPTCACQNHGRKQVKIMSGATLQRLVSAKKPRSDLALAPFSIFVTVCRCRVVVRAVKVFSRTIIIIPMVG</sequence>
<keyword evidence="2" id="KW-1185">Reference proteome</keyword>
<dbReference type="Proteomes" id="UP000053732">
    <property type="component" value="Unassembled WGS sequence"/>
</dbReference>
<reference evidence="1 2" key="1">
    <citation type="journal article" date="2014" name="Nat. Commun.">
        <title>Multiple recent horizontal transfers of a large genomic region in cheese making fungi.</title>
        <authorList>
            <person name="Cheeseman K."/>
            <person name="Ropars J."/>
            <person name="Renault P."/>
            <person name="Dupont J."/>
            <person name="Gouzy J."/>
            <person name="Branca A."/>
            <person name="Abraham A.L."/>
            <person name="Ceppi M."/>
            <person name="Conseiller E."/>
            <person name="Debuchy R."/>
            <person name="Malagnac F."/>
            <person name="Goarin A."/>
            <person name="Silar P."/>
            <person name="Lacoste S."/>
            <person name="Sallet E."/>
            <person name="Bensimon A."/>
            <person name="Giraud T."/>
            <person name="Brygoo Y."/>
        </authorList>
    </citation>
    <scope>NUCLEOTIDE SEQUENCE [LARGE SCALE GENOMIC DNA]</scope>
    <source>
        <strain evidence="2">FM 013</strain>
    </source>
</reference>